<dbReference type="Pfam" id="PF01435">
    <property type="entry name" value="Peptidase_M48"/>
    <property type="match status" value="1"/>
</dbReference>
<gene>
    <name evidence="9" type="ORF">GCM10011360_05150</name>
</gene>
<feature type="signal peptide" evidence="7">
    <location>
        <begin position="1"/>
        <end position="26"/>
    </location>
</feature>
<dbReference type="InterPro" id="IPR001915">
    <property type="entry name" value="Peptidase_M48"/>
</dbReference>
<dbReference type="PANTHER" id="PTHR22726">
    <property type="entry name" value="METALLOENDOPEPTIDASE OMA1"/>
    <property type="match status" value="1"/>
</dbReference>
<evidence type="ECO:0000256" key="7">
    <source>
        <dbReference type="SAM" id="SignalP"/>
    </source>
</evidence>
<feature type="chain" id="PRO_5037846597" evidence="7">
    <location>
        <begin position="27"/>
        <end position="240"/>
    </location>
</feature>
<dbReference type="AlphaFoldDB" id="A0A917EB20"/>
<dbReference type="GO" id="GO:0004222">
    <property type="term" value="F:metalloendopeptidase activity"/>
    <property type="evidence" value="ECO:0007669"/>
    <property type="project" value="InterPro"/>
</dbReference>
<proteinExistence type="inferred from homology"/>
<comment type="similarity">
    <text evidence="6">Belongs to the peptidase M48 family.</text>
</comment>
<evidence type="ECO:0000256" key="5">
    <source>
        <dbReference type="ARBA" id="ARBA00023049"/>
    </source>
</evidence>
<keyword evidence="3 6" id="KW-0378">Hydrolase</keyword>
<dbReference type="CDD" id="cd07324">
    <property type="entry name" value="M48C_Oma1-like"/>
    <property type="match status" value="1"/>
</dbReference>
<evidence type="ECO:0000256" key="1">
    <source>
        <dbReference type="ARBA" id="ARBA00022670"/>
    </source>
</evidence>
<evidence type="ECO:0000256" key="6">
    <source>
        <dbReference type="RuleBase" id="RU003983"/>
    </source>
</evidence>
<dbReference type="EMBL" id="BMFJ01000001">
    <property type="protein sequence ID" value="GGE19332.1"/>
    <property type="molecule type" value="Genomic_DNA"/>
</dbReference>
<dbReference type="GO" id="GO:0051603">
    <property type="term" value="P:proteolysis involved in protein catabolic process"/>
    <property type="evidence" value="ECO:0007669"/>
    <property type="project" value="TreeGrafter"/>
</dbReference>
<comment type="caution">
    <text evidence="9">The sequence shown here is derived from an EMBL/GenBank/DDBJ whole genome shotgun (WGS) entry which is preliminary data.</text>
</comment>
<name>A0A917EB20_9RHOB</name>
<protein>
    <submittedName>
        <fullName evidence="9">Peptidase M48</fullName>
    </submittedName>
</protein>
<evidence type="ECO:0000313" key="9">
    <source>
        <dbReference type="EMBL" id="GGE19332.1"/>
    </source>
</evidence>
<evidence type="ECO:0000256" key="2">
    <source>
        <dbReference type="ARBA" id="ARBA00022723"/>
    </source>
</evidence>
<evidence type="ECO:0000313" key="10">
    <source>
        <dbReference type="Proteomes" id="UP000612855"/>
    </source>
</evidence>
<dbReference type="PANTHER" id="PTHR22726:SF1">
    <property type="entry name" value="METALLOENDOPEPTIDASE OMA1, MITOCHONDRIAL"/>
    <property type="match status" value="1"/>
</dbReference>
<dbReference type="GO" id="GO:0046872">
    <property type="term" value="F:metal ion binding"/>
    <property type="evidence" value="ECO:0007669"/>
    <property type="project" value="UniProtKB-KW"/>
</dbReference>
<keyword evidence="1 6" id="KW-0645">Protease</keyword>
<evidence type="ECO:0000259" key="8">
    <source>
        <dbReference type="Pfam" id="PF01435"/>
    </source>
</evidence>
<evidence type="ECO:0000256" key="3">
    <source>
        <dbReference type="ARBA" id="ARBA00022801"/>
    </source>
</evidence>
<keyword evidence="7" id="KW-0732">Signal</keyword>
<feature type="domain" description="Peptidase M48" evidence="8">
    <location>
        <begin position="58"/>
        <end position="235"/>
    </location>
</feature>
<sequence length="240" mass="25916">MIRRQILRAMLCLPALMALVACDVPATVTPPPTQQVDESPSVTASRVAARRFIAVAKRVEPAAERACRRDSPDLNCDFQIAVDDSPDAPINAFQLVDERGRPVIVVTVPMIAYVRNDDEMAFVLSHEAAHHIARHLDRRREATRASALIFASAAARTGASGAALETAARVGAVLGSRAYAKDYELEADAVGARIARSAGYDAINGARYFERAPDPGNRFLGTHPPNANRVEAVRRALARP</sequence>
<dbReference type="InterPro" id="IPR051156">
    <property type="entry name" value="Mito/Outer_Membr_Metalloprot"/>
</dbReference>
<reference evidence="10" key="1">
    <citation type="journal article" date="2019" name="Int. J. Syst. Evol. Microbiol.">
        <title>The Global Catalogue of Microorganisms (GCM) 10K type strain sequencing project: providing services to taxonomists for standard genome sequencing and annotation.</title>
        <authorList>
            <consortium name="The Broad Institute Genomics Platform"/>
            <consortium name="The Broad Institute Genome Sequencing Center for Infectious Disease"/>
            <person name="Wu L."/>
            <person name="Ma J."/>
        </authorList>
    </citation>
    <scope>NUCLEOTIDE SEQUENCE [LARGE SCALE GENOMIC DNA]</scope>
    <source>
        <strain evidence="10">CGMCC 1.12664</strain>
    </source>
</reference>
<dbReference type="GO" id="GO:0016020">
    <property type="term" value="C:membrane"/>
    <property type="evidence" value="ECO:0007669"/>
    <property type="project" value="TreeGrafter"/>
</dbReference>
<keyword evidence="2" id="KW-0479">Metal-binding</keyword>
<organism evidence="9 10">
    <name type="scientific">Primorskyibacter flagellatus</name>
    <dbReference type="NCBI Taxonomy" id="1387277"/>
    <lineage>
        <taxon>Bacteria</taxon>
        <taxon>Pseudomonadati</taxon>
        <taxon>Pseudomonadota</taxon>
        <taxon>Alphaproteobacteria</taxon>
        <taxon>Rhodobacterales</taxon>
        <taxon>Roseobacteraceae</taxon>
        <taxon>Primorskyibacter</taxon>
    </lineage>
</organism>
<keyword evidence="4 6" id="KW-0862">Zinc</keyword>
<keyword evidence="10" id="KW-1185">Reference proteome</keyword>
<dbReference type="Gene3D" id="3.30.2010.10">
    <property type="entry name" value="Metalloproteases ('zincins'), catalytic domain"/>
    <property type="match status" value="1"/>
</dbReference>
<comment type="cofactor">
    <cofactor evidence="6">
        <name>Zn(2+)</name>
        <dbReference type="ChEBI" id="CHEBI:29105"/>
    </cofactor>
    <text evidence="6">Binds 1 zinc ion per subunit.</text>
</comment>
<accession>A0A917EB20</accession>
<keyword evidence="5 6" id="KW-0482">Metalloprotease</keyword>
<dbReference type="RefSeq" id="WP_188476060.1">
    <property type="nucleotide sequence ID" value="NZ_BMFJ01000001.1"/>
</dbReference>
<dbReference type="PROSITE" id="PS51257">
    <property type="entry name" value="PROKAR_LIPOPROTEIN"/>
    <property type="match status" value="1"/>
</dbReference>
<evidence type="ECO:0000256" key="4">
    <source>
        <dbReference type="ARBA" id="ARBA00022833"/>
    </source>
</evidence>
<dbReference type="Proteomes" id="UP000612855">
    <property type="component" value="Unassembled WGS sequence"/>
</dbReference>